<feature type="domain" description="CoA-binding" evidence="1">
    <location>
        <begin position="4"/>
        <end position="115"/>
    </location>
</feature>
<organism evidence="2 3">
    <name type="scientific">Brumimicrobium aurantiacum</name>
    <dbReference type="NCBI Taxonomy" id="1737063"/>
    <lineage>
        <taxon>Bacteria</taxon>
        <taxon>Pseudomonadati</taxon>
        <taxon>Bacteroidota</taxon>
        <taxon>Flavobacteriia</taxon>
        <taxon>Flavobacteriales</taxon>
        <taxon>Crocinitomicaceae</taxon>
        <taxon>Brumimicrobium</taxon>
    </lineage>
</organism>
<evidence type="ECO:0000259" key="1">
    <source>
        <dbReference type="Pfam" id="PF13380"/>
    </source>
</evidence>
<comment type="caution">
    <text evidence="2">The sequence shown here is derived from an EMBL/GenBank/DDBJ whole genome shotgun (WGS) entry which is preliminary data.</text>
</comment>
<dbReference type="Proteomes" id="UP000257127">
    <property type="component" value="Unassembled WGS sequence"/>
</dbReference>
<protein>
    <submittedName>
        <fullName evidence="2">CoA-binding protein</fullName>
    </submittedName>
</protein>
<sequence>MKTKKTLVIGASEKPVRYAYKAVRMLQQHNVPVVAFGNREGEINGTPIHKVFPKDEDIHTVTLYLSAKNQDGFYDKIIDLKPQRVIFNPGTENPEFEKLLAQNGIETEIACTLVLLSTNRF</sequence>
<dbReference type="RefSeq" id="WP_116880389.1">
    <property type="nucleotide sequence ID" value="NZ_QURB01000003.1"/>
</dbReference>
<dbReference type="OrthoDB" id="708726at2"/>
<name>A0A3E1EYD2_9FLAO</name>
<dbReference type="AlphaFoldDB" id="A0A3E1EYD2"/>
<dbReference type="InterPro" id="IPR003781">
    <property type="entry name" value="CoA-bd"/>
</dbReference>
<dbReference type="InterPro" id="IPR036291">
    <property type="entry name" value="NAD(P)-bd_dom_sf"/>
</dbReference>
<dbReference type="Pfam" id="PF13380">
    <property type="entry name" value="CoA_binding_2"/>
    <property type="match status" value="1"/>
</dbReference>
<evidence type="ECO:0000313" key="3">
    <source>
        <dbReference type="Proteomes" id="UP000257127"/>
    </source>
</evidence>
<reference evidence="2 3" key="1">
    <citation type="submission" date="2018-08" db="EMBL/GenBank/DDBJ databases">
        <title>The draft genome squence of Brumimicrobium sp. N62.</title>
        <authorList>
            <person name="Du Z.-J."/>
            <person name="Luo H.-R."/>
        </authorList>
    </citation>
    <scope>NUCLEOTIDE SEQUENCE [LARGE SCALE GENOMIC DNA]</scope>
    <source>
        <strain evidence="2 3">N62</strain>
    </source>
</reference>
<dbReference type="Gene3D" id="3.40.50.720">
    <property type="entry name" value="NAD(P)-binding Rossmann-like Domain"/>
    <property type="match status" value="1"/>
</dbReference>
<dbReference type="SUPFAM" id="SSF51735">
    <property type="entry name" value="NAD(P)-binding Rossmann-fold domains"/>
    <property type="match status" value="1"/>
</dbReference>
<dbReference type="EMBL" id="QURB01000003">
    <property type="protein sequence ID" value="RFC54554.1"/>
    <property type="molecule type" value="Genomic_DNA"/>
</dbReference>
<proteinExistence type="predicted"/>
<gene>
    <name evidence="2" type="ORF">DXU93_06080</name>
</gene>
<accession>A0A3E1EYD2</accession>
<keyword evidence="3" id="KW-1185">Reference proteome</keyword>
<evidence type="ECO:0000313" key="2">
    <source>
        <dbReference type="EMBL" id="RFC54554.1"/>
    </source>
</evidence>